<dbReference type="Gene3D" id="1.10.287.950">
    <property type="entry name" value="Methyl-accepting chemotaxis protein"/>
    <property type="match status" value="1"/>
</dbReference>
<dbReference type="PANTHER" id="PTHR32089">
    <property type="entry name" value="METHYL-ACCEPTING CHEMOTAXIS PROTEIN MCPB"/>
    <property type="match status" value="1"/>
</dbReference>
<evidence type="ECO:0000256" key="3">
    <source>
        <dbReference type="ARBA" id="ARBA00023136"/>
    </source>
</evidence>
<dbReference type="PANTHER" id="PTHR32089:SF112">
    <property type="entry name" value="LYSOZYME-LIKE PROTEIN-RELATED"/>
    <property type="match status" value="1"/>
</dbReference>
<evidence type="ECO:0000256" key="1">
    <source>
        <dbReference type="ARBA" id="ARBA00004236"/>
    </source>
</evidence>
<evidence type="ECO:0000313" key="10">
    <source>
        <dbReference type="EMBL" id="MEI4830074.1"/>
    </source>
</evidence>
<comment type="similarity">
    <text evidence="5">Belongs to the methyl-accepting chemotaxis (MCP) protein family.</text>
</comment>
<feature type="domain" description="Methyl-accepting transducer" evidence="8">
    <location>
        <begin position="378"/>
        <end position="614"/>
    </location>
</feature>
<keyword evidence="7" id="KW-0812">Transmembrane</keyword>
<gene>
    <name evidence="10" type="ORF">WAX78_11475</name>
</gene>
<dbReference type="InterPro" id="IPR007892">
    <property type="entry name" value="CHASE4"/>
</dbReference>
<dbReference type="Proteomes" id="UP001367922">
    <property type="component" value="Unassembled WGS sequence"/>
</dbReference>
<sequence length="664" mass="72954">MSFMKKSSLIKQITLFITLLLCIPLTIAGYYFFTKLNDDITIVEQNQMKEAARASEKLLQSQGSNLLKFTQTNSQWENNRQAVEHKDVKWIEENVNVNTKINPDIDFIATSTFDGTVLSQIGDIKEFTGTINNKTLLQTVQQKSDLYTFVQTSKGLAIIAASKIINENEKMEPAGILIFGKLLHNDNLASIKNTLGADLSILTADGTYLTTSQALSKTNMNEYLEKLKKDKQGEIFQIQHTDGQDLLQHPVLLKDLDNNTLGALAVSRDLKVSAMFKNELTTISIVIGIGLVILITVLMITIHRNIVKPLQRLSVISNEVASGTLTSEVPPNLLERRDEIGFLSQSVGGMVTNLKNLIGDVYTTSNHVATSAGQLSVHSKETRSVTDIIVSSMQEVASGSESQLNSVQQSKIAIQEMTEEVGHIAVHMSNVYDKSLQATREAEEGNSSMQLAINQMEAINKSVQQSLSIIQTLSEHSKEVGEIISMIQNIADQTNLLALNAAIEAARAGENGKGFAVVAEEVRKLAEQSTGFTKKVTELITGIQKDSHSAVSSMEHVYKDVQDGVETIQSTGNMFQHIHLTTQSVSDQSQEVSIAAQQISDGTIQILKTVEHISEIAEESSASTREVAASSEEQLNAMDAIQHSSNELKQIAHKLQELMQQFRI</sequence>
<dbReference type="InterPro" id="IPR004089">
    <property type="entry name" value="MCPsignal_dom"/>
</dbReference>
<accession>A0ABU8FVV7</accession>
<dbReference type="SMART" id="SM00304">
    <property type="entry name" value="HAMP"/>
    <property type="match status" value="1"/>
</dbReference>
<protein>
    <submittedName>
        <fullName evidence="10">Methyl-accepting chemotaxis protein</fullName>
    </submittedName>
</protein>
<reference evidence="10 11" key="1">
    <citation type="submission" date="2024-01" db="EMBL/GenBank/DDBJ databases">
        <title>Seven novel Bacillus-like species.</title>
        <authorList>
            <person name="Liu G."/>
        </authorList>
    </citation>
    <scope>NUCLEOTIDE SEQUENCE [LARGE SCALE GENOMIC DNA]</scope>
    <source>
        <strain evidence="10 11">FJAT-53711</strain>
    </source>
</reference>
<name>A0ABU8FVV7_9BACI</name>
<comment type="caution">
    <text evidence="10">The sequence shown here is derived from an EMBL/GenBank/DDBJ whole genome shotgun (WGS) entry which is preliminary data.</text>
</comment>
<dbReference type="Pfam" id="PF00672">
    <property type="entry name" value="HAMP"/>
    <property type="match status" value="1"/>
</dbReference>
<evidence type="ECO:0000259" key="9">
    <source>
        <dbReference type="PROSITE" id="PS50885"/>
    </source>
</evidence>
<dbReference type="Pfam" id="PF05228">
    <property type="entry name" value="CHASE4"/>
    <property type="match status" value="1"/>
</dbReference>
<evidence type="ECO:0000256" key="6">
    <source>
        <dbReference type="PROSITE-ProRule" id="PRU00284"/>
    </source>
</evidence>
<dbReference type="SUPFAM" id="SSF58104">
    <property type="entry name" value="Methyl-accepting chemotaxis protein (MCP) signaling domain"/>
    <property type="match status" value="1"/>
</dbReference>
<dbReference type="SMART" id="SM00283">
    <property type="entry name" value="MA"/>
    <property type="match status" value="1"/>
</dbReference>
<feature type="transmembrane region" description="Helical" evidence="7">
    <location>
        <begin position="280"/>
        <end position="302"/>
    </location>
</feature>
<keyword evidence="7" id="KW-1133">Transmembrane helix</keyword>
<evidence type="ECO:0000313" key="11">
    <source>
        <dbReference type="Proteomes" id="UP001367922"/>
    </source>
</evidence>
<organism evidence="10 11">
    <name type="scientific">Bacillus yunxiaonensis</name>
    <dbReference type="NCBI Taxonomy" id="3127665"/>
    <lineage>
        <taxon>Bacteria</taxon>
        <taxon>Bacillati</taxon>
        <taxon>Bacillota</taxon>
        <taxon>Bacilli</taxon>
        <taxon>Bacillales</taxon>
        <taxon>Bacillaceae</taxon>
        <taxon>Bacillus</taxon>
    </lineage>
</organism>
<keyword evidence="3 7" id="KW-0472">Membrane</keyword>
<evidence type="ECO:0000256" key="5">
    <source>
        <dbReference type="ARBA" id="ARBA00029447"/>
    </source>
</evidence>
<dbReference type="EMBL" id="JBAWSV010000003">
    <property type="protein sequence ID" value="MEI4830074.1"/>
    <property type="molecule type" value="Genomic_DNA"/>
</dbReference>
<evidence type="ECO:0000259" key="8">
    <source>
        <dbReference type="PROSITE" id="PS50111"/>
    </source>
</evidence>
<evidence type="ECO:0000256" key="2">
    <source>
        <dbReference type="ARBA" id="ARBA00022475"/>
    </source>
</evidence>
<comment type="subcellular location">
    <subcellularLocation>
        <location evidence="1">Cell membrane</location>
    </subcellularLocation>
</comment>
<keyword evidence="4 6" id="KW-0807">Transducer</keyword>
<evidence type="ECO:0000256" key="7">
    <source>
        <dbReference type="SAM" id="Phobius"/>
    </source>
</evidence>
<dbReference type="CDD" id="cd11386">
    <property type="entry name" value="MCP_signal"/>
    <property type="match status" value="1"/>
</dbReference>
<keyword evidence="11" id="KW-1185">Reference proteome</keyword>
<dbReference type="PROSITE" id="PS50885">
    <property type="entry name" value="HAMP"/>
    <property type="match status" value="1"/>
</dbReference>
<dbReference type="CDD" id="cd06225">
    <property type="entry name" value="HAMP"/>
    <property type="match status" value="1"/>
</dbReference>
<feature type="domain" description="HAMP" evidence="9">
    <location>
        <begin position="304"/>
        <end position="359"/>
    </location>
</feature>
<dbReference type="InterPro" id="IPR003660">
    <property type="entry name" value="HAMP_dom"/>
</dbReference>
<dbReference type="Pfam" id="PF00015">
    <property type="entry name" value="MCPsignal"/>
    <property type="match status" value="1"/>
</dbReference>
<dbReference type="PROSITE" id="PS50111">
    <property type="entry name" value="CHEMOTAXIS_TRANSDUC_2"/>
    <property type="match status" value="1"/>
</dbReference>
<proteinExistence type="inferred from homology"/>
<keyword evidence="2" id="KW-1003">Cell membrane</keyword>
<evidence type="ECO:0000256" key="4">
    <source>
        <dbReference type="ARBA" id="ARBA00023224"/>
    </source>
</evidence>